<evidence type="ECO:0000313" key="9">
    <source>
        <dbReference type="EMBL" id="MFC6753195.1"/>
    </source>
</evidence>
<feature type="compositionally biased region" description="Basic and acidic residues" evidence="6">
    <location>
        <begin position="293"/>
        <end position="304"/>
    </location>
</feature>
<organism evidence="9 10">
    <name type="scientific">Halorubrum tibetense</name>
    <dbReference type="NCBI Taxonomy" id="175631"/>
    <lineage>
        <taxon>Archaea</taxon>
        <taxon>Methanobacteriati</taxon>
        <taxon>Methanobacteriota</taxon>
        <taxon>Stenosarchaea group</taxon>
        <taxon>Halobacteria</taxon>
        <taxon>Halobacteriales</taxon>
        <taxon>Haloferacaceae</taxon>
        <taxon>Halorubrum</taxon>
    </lineage>
</organism>
<evidence type="ECO:0000256" key="4">
    <source>
        <dbReference type="ARBA" id="ARBA00022679"/>
    </source>
</evidence>
<dbReference type="PROSITE" id="PS50112">
    <property type="entry name" value="PAS"/>
    <property type="match status" value="2"/>
</dbReference>
<dbReference type="PANTHER" id="PTHR43304">
    <property type="entry name" value="PHYTOCHROME-LIKE PROTEIN CPH1"/>
    <property type="match status" value="1"/>
</dbReference>
<dbReference type="EC" id="2.7.13.3" evidence="2"/>
<dbReference type="Gene3D" id="3.30.450.20">
    <property type="entry name" value="PAS domain"/>
    <property type="match status" value="2"/>
</dbReference>
<dbReference type="SUPFAM" id="SSF55874">
    <property type="entry name" value="ATPase domain of HSP90 chaperone/DNA topoisomerase II/histidine kinase"/>
    <property type="match status" value="1"/>
</dbReference>
<dbReference type="SMART" id="SM00387">
    <property type="entry name" value="HATPase_c"/>
    <property type="match status" value="1"/>
</dbReference>
<dbReference type="Proteomes" id="UP001596442">
    <property type="component" value="Unassembled WGS sequence"/>
</dbReference>
<dbReference type="SMART" id="SM00091">
    <property type="entry name" value="PAS"/>
    <property type="match status" value="2"/>
</dbReference>
<feature type="domain" description="PAC" evidence="8">
    <location>
        <begin position="197"/>
        <end position="248"/>
    </location>
</feature>
<reference evidence="9 10" key="1">
    <citation type="journal article" date="2019" name="Int. J. Syst. Evol. Microbiol.">
        <title>The Global Catalogue of Microorganisms (GCM) 10K type strain sequencing project: providing services to taxonomists for standard genome sequencing and annotation.</title>
        <authorList>
            <consortium name="The Broad Institute Genomics Platform"/>
            <consortium name="The Broad Institute Genome Sequencing Center for Infectious Disease"/>
            <person name="Wu L."/>
            <person name="Ma J."/>
        </authorList>
    </citation>
    <scope>NUCLEOTIDE SEQUENCE [LARGE SCALE GENOMIC DNA]</scope>
    <source>
        <strain evidence="9 10">CGMCC 1.3239</strain>
    </source>
</reference>
<dbReference type="InterPro" id="IPR013655">
    <property type="entry name" value="PAS_fold_3"/>
</dbReference>
<evidence type="ECO:0000259" key="8">
    <source>
        <dbReference type="PROSITE" id="PS50113"/>
    </source>
</evidence>
<comment type="caution">
    <text evidence="9">The sequence shown here is derived from an EMBL/GenBank/DDBJ whole genome shotgun (WGS) entry which is preliminary data.</text>
</comment>
<keyword evidence="3" id="KW-0597">Phosphoprotein</keyword>
<feature type="region of interest" description="Disordered" evidence="6">
    <location>
        <begin position="284"/>
        <end position="316"/>
    </location>
</feature>
<evidence type="ECO:0000256" key="5">
    <source>
        <dbReference type="ARBA" id="ARBA00022777"/>
    </source>
</evidence>
<dbReference type="InterPro" id="IPR000014">
    <property type="entry name" value="PAS"/>
</dbReference>
<dbReference type="Pfam" id="PF02518">
    <property type="entry name" value="HATPase_c"/>
    <property type="match status" value="1"/>
</dbReference>
<keyword evidence="5" id="KW-0418">Kinase</keyword>
<feature type="compositionally biased region" description="Basic and acidic residues" evidence="6">
    <location>
        <begin position="510"/>
        <end position="520"/>
    </location>
</feature>
<evidence type="ECO:0000256" key="3">
    <source>
        <dbReference type="ARBA" id="ARBA00022553"/>
    </source>
</evidence>
<gene>
    <name evidence="9" type="ORF">ACFQEU_06900</name>
</gene>
<dbReference type="InterPro" id="IPR052162">
    <property type="entry name" value="Sensor_kinase/Photoreceptor"/>
</dbReference>
<dbReference type="CDD" id="cd00130">
    <property type="entry name" value="PAS"/>
    <property type="match status" value="2"/>
</dbReference>
<dbReference type="Pfam" id="PF08447">
    <property type="entry name" value="PAS_3"/>
    <property type="match status" value="1"/>
</dbReference>
<dbReference type="PROSITE" id="PS50113">
    <property type="entry name" value="PAC"/>
    <property type="match status" value="1"/>
</dbReference>
<name>A0ABD5S9T3_9EURY</name>
<evidence type="ECO:0000259" key="7">
    <source>
        <dbReference type="PROSITE" id="PS50112"/>
    </source>
</evidence>
<dbReference type="RefSeq" id="WP_379780602.1">
    <property type="nucleotide sequence ID" value="NZ_JBHSWW010000071.1"/>
</dbReference>
<dbReference type="Pfam" id="PF08448">
    <property type="entry name" value="PAS_4"/>
    <property type="match status" value="1"/>
</dbReference>
<dbReference type="SMART" id="SM00086">
    <property type="entry name" value="PAC"/>
    <property type="match status" value="2"/>
</dbReference>
<dbReference type="NCBIfam" id="TIGR00229">
    <property type="entry name" value="sensory_box"/>
    <property type="match status" value="2"/>
</dbReference>
<dbReference type="InterPro" id="IPR013656">
    <property type="entry name" value="PAS_4"/>
</dbReference>
<evidence type="ECO:0000256" key="1">
    <source>
        <dbReference type="ARBA" id="ARBA00000085"/>
    </source>
</evidence>
<feature type="region of interest" description="Disordered" evidence="6">
    <location>
        <begin position="495"/>
        <end position="520"/>
    </location>
</feature>
<dbReference type="EMBL" id="JBHSWW010000071">
    <property type="protein sequence ID" value="MFC6753195.1"/>
    <property type="molecule type" value="Genomic_DNA"/>
</dbReference>
<sequence length="520" mass="58040">MLRAPDAESLLDLTREKLVVLDEAGKYTYLNAATRDVLGFDPETLFGTDAFDLVHPEDEARIRAAFRELVDGDGDGTETLEYRYGTAGGDWLWLRSRIYAPSETDIDGYVVSSRDVTEEVESIRRLETIVSTSTDVLWMFDADWSELLFVSDTVDEVFGLSRARLQQEPRAFLDRVYPADRAHVVRKMRQLSDGHSTTLEYRVEPDEGEVRWVRVPGEPVREDGEVVAVAGFARDITDEYRHKRQLEVMDNLLRHTIRNDMNVVIGTAERILEATETAEPIGTAKANEAGKNGTERNGTERNGTERNGTSGDGPAVSDAVDVEAAARTVRRVADDLLDTAEKQRDVIELLSRGGSPQSIDVEPIVRELVGEMRTERPAGEFSVSCPSDVTAFALPELEYAVAELIRNAVEHADTTPVVEVDVTRTDGEVRITIRDNCPPIPIEERHIMADRWKMDDLRHTVGMGLWLAYWVAERSDGSLAFDTVDDGNVVTIHVPREEYPEENDPPGLASDRETDPPSGN</sequence>
<dbReference type="InterPro" id="IPR035965">
    <property type="entry name" value="PAS-like_dom_sf"/>
</dbReference>
<dbReference type="InterPro" id="IPR001610">
    <property type="entry name" value="PAC"/>
</dbReference>
<dbReference type="InterPro" id="IPR003594">
    <property type="entry name" value="HATPase_dom"/>
</dbReference>
<keyword evidence="10" id="KW-1185">Reference proteome</keyword>
<accession>A0ABD5S9T3</accession>
<dbReference type="PANTHER" id="PTHR43304:SF1">
    <property type="entry name" value="PAC DOMAIN-CONTAINING PROTEIN"/>
    <property type="match status" value="1"/>
</dbReference>
<evidence type="ECO:0000313" key="10">
    <source>
        <dbReference type="Proteomes" id="UP001596442"/>
    </source>
</evidence>
<feature type="domain" description="PAS" evidence="7">
    <location>
        <begin position="3"/>
        <end position="73"/>
    </location>
</feature>
<keyword evidence="4" id="KW-0808">Transferase</keyword>
<dbReference type="AlphaFoldDB" id="A0ABD5S9T3"/>
<proteinExistence type="predicted"/>
<protein>
    <recommendedName>
        <fullName evidence="2">histidine kinase</fullName>
        <ecNumber evidence="2">2.7.13.3</ecNumber>
    </recommendedName>
</protein>
<dbReference type="GO" id="GO:0004673">
    <property type="term" value="F:protein histidine kinase activity"/>
    <property type="evidence" value="ECO:0007669"/>
    <property type="project" value="UniProtKB-EC"/>
</dbReference>
<dbReference type="InterPro" id="IPR036890">
    <property type="entry name" value="HATPase_C_sf"/>
</dbReference>
<dbReference type="Gene3D" id="3.30.565.10">
    <property type="entry name" value="Histidine kinase-like ATPase, C-terminal domain"/>
    <property type="match status" value="1"/>
</dbReference>
<evidence type="ECO:0000256" key="6">
    <source>
        <dbReference type="SAM" id="MobiDB-lite"/>
    </source>
</evidence>
<feature type="domain" description="PAS" evidence="7">
    <location>
        <begin position="122"/>
        <end position="195"/>
    </location>
</feature>
<evidence type="ECO:0000256" key="2">
    <source>
        <dbReference type="ARBA" id="ARBA00012438"/>
    </source>
</evidence>
<dbReference type="SUPFAM" id="SSF55785">
    <property type="entry name" value="PYP-like sensor domain (PAS domain)"/>
    <property type="match status" value="2"/>
</dbReference>
<comment type="catalytic activity">
    <reaction evidence="1">
        <text>ATP + protein L-histidine = ADP + protein N-phospho-L-histidine.</text>
        <dbReference type="EC" id="2.7.13.3"/>
    </reaction>
</comment>
<dbReference type="InterPro" id="IPR000700">
    <property type="entry name" value="PAS-assoc_C"/>
</dbReference>